<dbReference type="PROSITE" id="PS00039">
    <property type="entry name" value="DEAD_ATP_HELICASE"/>
    <property type="match status" value="1"/>
</dbReference>
<reference evidence="12 13" key="1">
    <citation type="submission" date="2018-06" db="EMBL/GenBank/DDBJ databases">
        <authorList>
            <consortium name="Pathogen Informatics"/>
            <person name="Doyle S."/>
        </authorList>
    </citation>
    <scope>NUCLEOTIDE SEQUENCE [LARGE SCALE GENOMIC DNA]</scope>
    <source>
        <strain evidence="12 13">NCTC12858</strain>
    </source>
</reference>
<feature type="domain" description="Helicase ATP-binding" evidence="9">
    <location>
        <begin position="32"/>
        <end position="208"/>
    </location>
</feature>
<evidence type="ECO:0000256" key="4">
    <source>
        <dbReference type="ARBA" id="ARBA00022840"/>
    </source>
</evidence>
<name>A0A2X4PWI9_9PORP</name>
<dbReference type="PROSITE" id="PS51192">
    <property type="entry name" value="HELICASE_ATP_BIND_1"/>
    <property type="match status" value="1"/>
</dbReference>
<evidence type="ECO:0000313" key="12">
    <source>
        <dbReference type="EMBL" id="SQH72227.1"/>
    </source>
</evidence>
<evidence type="ECO:0000256" key="3">
    <source>
        <dbReference type="ARBA" id="ARBA00022806"/>
    </source>
</evidence>
<dbReference type="SUPFAM" id="SSF52540">
    <property type="entry name" value="P-loop containing nucleoside triphosphate hydrolases"/>
    <property type="match status" value="1"/>
</dbReference>
<feature type="short sequence motif" description="Q motif" evidence="6">
    <location>
        <begin position="1"/>
        <end position="29"/>
    </location>
</feature>
<feature type="domain" description="DEAD-box RNA helicase Q" evidence="11">
    <location>
        <begin position="1"/>
        <end position="29"/>
    </location>
</feature>
<evidence type="ECO:0000256" key="5">
    <source>
        <dbReference type="ARBA" id="ARBA00038437"/>
    </source>
</evidence>
<evidence type="ECO:0000256" key="6">
    <source>
        <dbReference type="PROSITE-ProRule" id="PRU00552"/>
    </source>
</evidence>
<protein>
    <submittedName>
        <fullName evidence="12">DEAD-box ATP-dependent RNA helicase CshA</fullName>
        <ecNumber evidence="12">3.6.4.13</ecNumber>
    </submittedName>
</protein>
<dbReference type="Pfam" id="PF00271">
    <property type="entry name" value="Helicase_C"/>
    <property type="match status" value="1"/>
</dbReference>
<gene>
    <name evidence="12" type="primary">cshA_1</name>
    <name evidence="12" type="ORF">NCTC12858_00033</name>
</gene>
<evidence type="ECO:0000256" key="1">
    <source>
        <dbReference type="ARBA" id="ARBA00022741"/>
    </source>
</evidence>
<keyword evidence="1 7" id="KW-0547">Nucleotide-binding</keyword>
<proteinExistence type="inferred from homology"/>
<comment type="similarity">
    <text evidence="5 7">Belongs to the DEAD box helicase family.</text>
</comment>
<dbReference type="PANTHER" id="PTHR47959">
    <property type="entry name" value="ATP-DEPENDENT RNA HELICASE RHLE-RELATED"/>
    <property type="match status" value="1"/>
</dbReference>
<dbReference type="EMBL" id="LS483447">
    <property type="protein sequence ID" value="SQH72227.1"/>
    <property type="molecule type" value="Genomic_DNA"/>
</dbReference>
<dbReference type="InterPro" id="IPR001650">
    <property type="entry name" value="Helicase_C-like"/>
</dbReference>
<organism evidence="12 13">
    <name type="scientific">Porphyromonas crevioricanis</name>
    <dbReference type="NCBI Taxonomy" id="393921"/>
    <lineage>
        <taxon>Bacteria</taxon>
        <taxon>Pseudomonadati</taxon>
        <taxon>Bacteroidota</taxon>
        <taxon>Bacteroidia</taxon>
        <taxon>Bacteroidales</taxon>
        <taxon>Porphyromonadaceae</taxon>
        <taxon>Porphyromonas</taxon>
    </lineage>
</organism>
<feature type="compositionally biased region" description="Basic residues" evidence="8">
    <location>
        <begin position="449"/>
        <end position="459"/>
    </location>
</feature>
<accession>A0A2X4PWI9</accession>
<dbReference type="InterPro" id="IPR014001">
    <property type="entry name" value="Helicase_ATP-bd"/>
</dbReference>
<dbReference type="SMART" id="SM00490">
    <property type="entry name" value="HELICc"/>
    <property type="match status" value="1"/>
</dbReference>
<dbReference type="Gene3D" id="3.40.50.300">
    <property type="entry name" value="P-loop containing nucleotide triphosphate hydrolases"/>
    <property type="match status" value="2"/>
</dbReference>
<keyword evidence="3 7" id="KW-0347">Helicase</keyword>
<dbReference type="PANTHER" id="PTHR47959:SF13">
    <property type="entry name" value="ATP-DEPENDENT RNA HELICASE RHLE"/>
    <property type="match status" value="1"/>
</dbReference>
<evidence type="ECO:0000256" key="8">
    <source>
        <dbReference type="SAM" id="MobiDB-lite"/>
    </source>
</evidence>
<dbReference type="Pfam" id="PF00270">
    <property type="entry name" value="DEAD"/>
    <property type="match status" value="1"/>
</dbReference>
<evidence type="ECO:0000259" key="11">
    <source>
        <dbReference type="PROSITE" id="PS51195"/>
    </source>
</evidence>
<dbReference type="InterPro" id="IPR027417">
    <property type="entry name" value="P-loop_NTPase"/>
</dbReference>
<dbReference type="KEGG" id="pcre:NCTC12858_00033"/>
<evidence type="ECO:0000259" key="10">
    <source>
        <dbReference type="PROSITE" id="PS51194"/>
    </source>
</evidence>
<dbReference type="GO" id="GO:0005829">
    <property type="term" value="C:cytosol"/>
    <property type="evidence" value="ECO:0007669"/>
    <property type="project" value="TreeGrafter"/>
</dbReference>
<dbReference type="SMART" id="SM00487">
    <property type="entry name" value="DEXDc"/>
    <property type="match status" value="1"/>
</dbReference>
<dbReference type="PROSITE" id="PS51195">
    <property type="entry name" value="Q_MOTIF"/>
    <property type="match status" value="1"/>
</dbReference>
<evidence type="ECO:0000256" key="2">
    <source>
        <dbReference type="ARBA" id="ARBA00022801"/>
    </source>
</evidence>
<evidence type="ECO:0000256" key="7">
    <source>
        <dbReference type="RuleBase" id="RU000492"/>
    </source>
</evidence>
<dbReference type="GO" id="GO:0005524">
    <property type="term" value="F:ATP binding"/>
    <property type="evidence" value="ECO:0007669"/>
    <property type="project" value="UniProtKB-KW"/>
</dbReference>
<dbReference type="OrthoDB" id="9785240at2"/>
<dbReference type="InterPro" id="IPR050079">
    <property type="entry name" value="DEAD_box_RNA_helicase"/>
</dbReference>
<dbReference type="InterPro" id="IPR011545">
    <property type="entry name" value="DEAD/DEAH_box_helicase_dom"/>
</dbReference>
<evidence type="ECO:0000259" key="9">
    <source>
        <dbReference type="PROSITE" id="PS51192"/>
    </source>
</evidence>
<feature type="region of interest" description="Disordered" evidence="8">
    <location>
        <begin position="376"/>
        <end position="467"/>
    </location>
</feature>
<keyword evidence="13" id="KW-1185">Reference proteome</keyword>
<feature type="compositionally biased region" description="Basic and acidic residues" evidence="8">
    <location>
        <begin position="404"/>
        <end position="435"/>
    </location>
</feature>
<dbReference type="EC" id="3.6.4.13" evidence="12"/>
<keyword evidence="2 7" id="KW-0378">Hydrolase</keyword>
<dbReference type="RefSeq" id="WP_023935865.1">
    <property type="nucleotide sequence ID" value="NZ_FUXH01000003.1"/>
</dbReference>
<dbReference type="GO" id="GO:0003676">
    <property type="term" value="F:nucleic acid binding"/>
    <property type="evidence" value="ECO:0007669"/>
    <property type="project" value="InterPro"/>
</dbReference>
<sequence length="467" mass="52506">MRFDEFDLSDEVLDGLDAMNFFEATPIQEATIPLILEGHDLIACAQTGTGKTAAYVLPIISELNSGKYPSDAVNAVIMAPTRELAQQIDQQIEAFSYFLSVSAVAIYGGTDGIAWEQQRKGMEMGADVLIATPGRLISHINMKSADLSQVSFFVLDEADRMLDMGFYDDIMQVYKQLPKTCQTLMFSATMPKKIRELAAGILKNPKQVEIAISRPPEAITQTCCICYDEQKLPILLDLFAATPPSRTIIFSSSKQKVKDLTQALKQRRYNATAMHSDLDQSVREQVIRDFKNRSIDILVATDIVARGIDVDNVTVVINYDIPRDPEDYVHRIGRTARNNESGLAITLVGESEQYEFSRIEEFLGKKLYQLPIPTHIGATPAYEPNKLKRGRFSSGRGHGGNRVRKPDTNSARKEYKRDEKSQARDSKRQPSEHRKANTKPSGRKDGQHLRQHNKQRLANKKQTPREQ</sequence>
<dbReference type="InterPro" id="IPR044742">
    <property type="entry name" value="DEAD/DEAH_RhlB"/>
</dbReference>
<dbReference type="PROSITE" id="PS51194">
    <property type="entry name" value="HELICASE_CTER"/>
    <property type="match status" value="1"/>
</dbReference>
<dbReference type="CDD" id="cd18787">
    <property type="entry name" value="SF2_C_DEAD"/>
    <property type="match status" value="1"/>
</dbReference>
<dbReference type="InterPro" id="IPR014014">
    <property type="entry name" value="RNA_helicase_DEAD_Q_motif"/>
</dbReference>
<dbReference type="GO" id="GO:0003724">
    <property type="term" value="F:RNA helicase activity"/>
    <property type="evidence" value="ECO:0007669"/>
    <property type="project" value="UniProtKB-EC"/>
</dbReference>
<dbReference type="GO" id="GO:0016787">
    <property type="term" value="F:hydrolase activity"/>
    <property type="evidence" value="ECO:0007669"/>
    <property type="project" value="UniProtKB-KW"/>
</dbReference>
<dbReference type="CDD" id="cd00268">
    <property type="entry name" value="DEADc"/>
    <property type="match status" value="1"/>
</dbReference>
<feature type="domain" description="Helicase C-terminal" evidence="10">
    <location>
        <begin position="234"/>
        <end position="378"/>
    </location>
</feature>
<dbReference type="AlphaFoldDB" id="A0A2X4PWI9"/>
<keyword evidence="4 7" id="KW-0067">ATP-binding</keyword>
<dbReference type="InterPro" id="IPR000629">
    <property type="entry name" value="RNA-helicase_DEAD-box_CS"/>
</dbReference>
<dbReference type="Proteomes" id="UP000249300">
    <property type="component" value="Chromosome 1"/>
</dbReference>
<evidence type="ECO:0000313" key="13">
    <source>
        <dbReference type="Proteomes" id="UP000249300"/>
    </source>
</evidence>